<feature type="domain" description="Transposase IS200-like" evidence="1">
    <location>
        <begin position="55"/>
        <end position="172"/>
    </location>
</feature>
<dbReference type="PANTHER" id="PTHR33360:SF2">
    <property type="entry name" value="TRANSPOSASE FOR INSERTION SEQUENCE ELEMENT IS200"/>
    <property type="match status" value="1"/>
</dbReference>
<dbReference type="Proteomes" id="UP000316609">
    <property type="component" value="Unassembled WGS sequence"/>
</dbReference>
<dbReference type="InterPro" id="IPR036515">
    <property type="entry name" value="Transposase_17_sf"/>
</dbReference>
<evidence type="ECO:0000259" key="1">
    <source>
        <dbReference type="SMART" id="SM01321"/>
    </source>
</evidence>
<sequence length="185" mass="20509">MAGGSGASPPGSGCSPSLAPTGAHMCTAPEEVIEMKHTPSLVNHALLVRWEPVYRSRLHYVVTWTTRGRKPVLKERHHQSLRSLIPPLCDERGIALIEVVLGPDHLHVVFGLRPSQSVASAVRELKGKTASALMSRHPELRVWLGGHLLWDERYVVETVSPARLERVRDRLKLRHRPLDGLAEAS</sequence>
<dbReference type="GO" id="GO:0003677">
    <property type="term" value="F:DNA binding"/>
    <property type="evidence" value="ECO:0007669"/>
    <property type="project" value="InterPro"/>
</dbReference>
<dbReference type="Gene3D" id="3.30.70.1290">
    <property type="entry name" value="Transposase IS200-like"/>
    <property type="match status" value="1"/>
</dbReference>
<dbReference type="InterPro" id="IPR002686">
    <property type="entry name" value="Transposase_17"/>
</dbReference>
<dbReference type="SUPFAM" id="SSF143422">
    <property type="entry name" value="Transposase IS200-like"/>
    <property type="match status" value="1"/>
</dbReference>
<gene>
    <name evidence="2" type="primary">tnpA</name>
    <name evidence="2" type="ORF">E6K78_06185</name>
</gene>
<dbReference type="AlphaFoldDB" id="A0A538TS87"/>
<dbReference type="Pfam" id="PF01797">
    <property type="entry name" value="Y1_Tnp"/>
    <property type="match status" value="1"/>
</dbReference>
<dbReference type="NCBIfam" id="NF033573">
    <property type="entry name" value="transpos_IS200"/>
    <property type="match status" value="1"/>
</dbReference>
<reference evidence="2 3" key="1">
    <citation type="journal article" date="2019" name="Nat. Microbiol.">
        <title>Mediterranean grassland soil C-N compound turnover is dependent on rainfall and depth, and is mediated by genomically divergent microorganisms.</title>
        <authorList>
            <person name="Diamond S."/>
            <person name="Andeer P.F."/>
            <person name="Li Z."/>
            <person name="Crits-Christoph A."/>
            <person name="Burstein D."/>
            <person name="Anantharaman K."/>
            <person name="Lane K.R."/>
            <person name="Thomas B.C."/>
            <person name="Pan C."/>
            <person name="Northen T.R."/>
            <person name="Banfield J.F."/>
        </authorList>
    </citation>
    <scope>NUCLEOTIDE SEQUENCE [LARGE SCALE GENOMIC DNA]</scope>
    <source>
        <strain evidence="2">WS_8</strain>
    </source>
</reference>
<proteinExistence type="predicted"/>
<dbReference type="SMART" id="SM01321">
    <property type="entry name" value="Y1_Tnp"/>
    <property type="match status" value="1"/>
</dbReference>
<evidence type="ECO:0000313" key="3">
    <source>
        <dbReference type="Proteomes" id="UP000316609"/>
    </source>
</evidence>
<organism evidence="2 3">
    <name type="scientific">Eiseniibacteriota bacterium</name>
    <dbReference type="NCBI Taxonomy" id="2212470"/>
    <lineage>
        <taxon>Bacteria</taxon>
        <taxon>Candidatus Eiseniibacteriota</taxon>
    </lineage>
</organism>
<protein>
    <submittedName>
        <fullName evidence="2">IS200/IS605 family transposase</fullName>
    </submittedName>
</protein>
<dbReference type="GO" id="GO:0004803">
    <property type="term" value="F:transposase activity"/>
    <property type="evidence" value="ECO:0007669"/>
    <property type="project" value="InterPro"/>
</dbReference>
<dbReference type="PANTHER" id="PTHR33360">
    <property type="entry name" value="TRANSPOSASE FOR INSERTION SEQUENCE ELEMENT IS200"/>
    <property type="match status" value="1"/>
</dbReference>
<dbReference type="EMBL" id="VBOY01000055">
    <property type="protein sequence ID" value="TMQ66492.1"/>
    <property type="molecule type" value="Genomic_DNA"/>
</dbReference>
<evidence type="ECO:0000313" key="2">
    <source>
        <dbReference type="EMBL" id="TMQ66492.1"/>
    </source>
</evidence>
<comment type="caution">
    <text evidence="2">The sequence shown here is derived from an EMBL/GenBank/DDBJ whole genome shotgun (WGS) entry which is preliminary data.</text>
</comment>
<name>A0A538TS87_UNCEI</name>
<dbReference type="GO" id="GO:0006313">
    <property type="term" value="P:DNA transposition"/>
    <property type="evidence" value="ECO:0007669"/>
    <property type="project" value="InterPro"/>
</dbReference>
<accession>A0A538TS87</accession>